<gene>
    <name evidence="1" type="ORF">ADU59_21435</name>
</gene>
<dbReference type="Pfam" id="PF12974">
    <property type="entry name" value="Phosphonate-bd"/>
    <property type="match status" value="1"/>
</dbReference>
<keyword evidence="2" id="KW-1185">Reference proteome</keyword>
<organism evidence="1 2">
    <name type="scientific">Pararhizobium polonicum</name>
    <dbReference type="NCBI Taxonomy" id="1612624"/>
    <lineage>
        <taxon>Bacteria</taxon>
        <taxon>Pseudomonadati</taxon>
        <taxon>Pseudomonadota</taxon>
        <taxon>Alphaproteobacteria</taxon>
        <taxon>Hyphomicrobiales</taxon>
        <taxon>Rhizobiaceae</taxon>
        <taxon>Rhizobium/Agrobacterium group</taxon>
        <taxon>Pararhizobium</taxon>
    </lineage>
</organism>
<reference evidence="1 2" key="1">
    <citation type="journal article" date="2016" name="Syst. Appl. Microbiol.">
        <title>Pararhizobium polonicum sp. nov. isolated from tumors on stone fruit rootstocks.</title>
        <authorList>
            <person name="Pulawska J."/>
            <person name="Kuzmanovic N."/>
            <person name="Willems A."/>
            <person name="Pothier J.F."/>
        </authorList>
    </citation>
    <scope>NUCLEOTIDE SEQUENCE [LARGE SCALE GENOMIC DNA]</scope>
    <source>
        <strain evidence="1 2">F5.1</strain>
    </source>
</reference>
<evidence type="ECO:0000313" key="1">
    <source>
        <dbReference type="EMBL" id="OBZ93423.1"/>
    </source>
</evidence>
<dbReference type="PANTHER" id="PTHR31528">
    <property type="entry name" value="4-AMINO-5-HYDROXYMETHYL-2-METHYLPYRIMIDINE PHOSPHATE SYNTHASE THI11-RELATED"/>
    <property type="match status" value="1"/>
</dbReference>
<dbReference type="Gene3D" id="3.40.190.10">
    <property type="entry name" value="Periplasmic binding protein-like II"/>
    <property type="match status" value="3"/>
</dbReference>
<dbReference type="PATRIC" id="fig|1612624.7.peg.1938"/>
<dbReference type="Proteomes" id="UP000093111">
    <property type="component" value="Unassembled WGS sequence"/>
</dbReference>
<dbReference type="STRING" id="1612624.ADU59_21435"/>
<comment type="caution">
    <text evidence="1">The sequence shown here is derived from an EMBL/GenBank/DDBJ whole genome shotgun (WGS) entry which is preliminary data.</text>
</comment>
<dbReference type="SUPFAM" id="SSF53850">
    <property type="entry name" value="Periplasmic binding protein-like II"/>
    <property type="match status" value="1"/>
</dbReference>
<dbReference type="AlphaFoldDB" id="A0A1C7NWP1"/>
<evidence type="ECO:0000313" key="2">
    <source>
        <dbReference type="Proteomes" id="UP000093111"/>
    </source>
</evidence>
<name>A0A1C7NWP1_9HYPH</name>
<dbReference type="EMBL" id="LGLV01000014">
    <property type="protein sequence ID" value="OBZ93423.1"/>
    <property type="molecule type" value="Genomic_DNA"/>
</dbReference>
<dbReference type="RefSeq" id="WP_068956347.1">
    <property type="nucleotide sequence ID" value="NZ_LGLV01000014.1"/>
</dbReference>
<proteinExistence type="predicted"/>
<dbReference type="GO" id="GO:0009228">
    <property type="term" value="P:thiamine biosynthetic process"/>
    <property type="evidence" value="ECO:0007669"/>
    <property type="project" value="InterPro"/>
</dbReference>
<accession>A0A1C7NWP1</accession>
<dbReference type="InterPro" id="IPR027939">
    <property type="entry name" value="NMT1/THI5"/>
</dbReference>
<dbReference type="PANTHER" id="PTHR31528:SF1">
    <property type="entry name" value="4-AMINO-5-HYDROXYMETHYL-2-METHYLPYRIMIDINE PHOSPHATE SYNTHASE THI11-RELATED"/>
    <property type="match status" value="1"/>
</dbReference>
<dbReference type="OrthoDB" id="8689594at2"/>
<protein>
    <submittedName>
        <fullName evidence="1">4,5-dihydroxyphthalate decarboxylase</fullName>
    </submittedName>
</protein>
<sequence length="340" mass="37406">MTAADPDPGAKEAAPNASLLDLTISIRTYPYTKALKSGAIKAKGVNLDFIEVDPQIAAFRRMVRDVEFDICELAPTTYIIARAYGAPFKALPIFFGRRFHHDGLMVRPDAGINAPKDLEGKKVGVRAYSVTTGVWTRGILENEYGLDTSKVTWYVDDEEHVRELRLPSNVLNVPPGKSLASMIASGELDAGFSGNAGIGREGPPVEGWGDKPQREKPVLHDLMPNAASEAEAHYKRTGIYPVHSTLVVKDELLNAHPDLAKNLYDAFLKAKQDYVAQLQSGAASDKKDKEFIDLSRIVGDDPLPYGLKANRPTIEALIEYAYQQKLIPRRMAAEDVFLDV</sequence>